<dbReference type="RefSeq" id="WP_163302869.1">
    <property type="nucleotide sequence ID" value="NZ_JAAGRQ010000062.1"/>
</dbReference>
<reference evidence="2 3" key="1">
    <citation type="submission" date="2020-02" db="EMBL/GenBank/DDBJ databases">
        <title>Comparative genomics of sulfur disproportionating microorganisms.</title>
        <authorList>
            <person name="Ward L.M."/>
            <person name="Bertran E."/>
            <person name="Johnston D.T."/>
        </authorList>
    </citation>
    <scope>NUCLEOTIDE SEQUENCE [LARGE SCALE GENOMIC DNA]</scope>
    <source>
        <strain evidence="2 3">DSM 3696</strain>
    </source>
</reference>
<organism evidence="2 3">
    <name type="scientific">Desulfolutivibrio sulfodismutans</name>
    <dbReference type="NCBI Taxonomy" id="63561"/>
    <lineage>
        <taxon>Bacteria</taxon>
        <taxon>Pseudomonadati</taxon>
        <taxon>Thermodesulfobacteriota</taxon>
        <taxon>Desulfovibrionia</taxon>
        <taxon>Desulfovibrionales</taxon>
        <taxon>Desulfovibrionaceae</taxon>
        <taxon>Desulfolutivibrio</taxon>
    </lineage>
</organism>
<dbReference type="Pfam" id="PF13715">
    <property type="entry name" value="CarbopepD_reg_2"/>
    <property type="match status" value="1"/>
</dbReference>
<keyword evidence="1" id="KW-0472">Membrane</keyword>
<keyword evidence="3" id="KW-1185">Reference proteome</keyword>
<dbReference type="InterPro" id="IPR008969">
    <property type="entry name" value="CarboxyPept-like_regulatory"/>
</dbReference>
<dbReference type="AlphaFoldDB" id="A0A7K3NNL8"/>
<keyword evidence="2" id="KW-0378">Hydrolase</keyword>
<dbReference type="Gene3D" id="2.60.40.1120">
    <property type="entry name" value="Carboxypeptidase-like, regulatory domain"/>
    <property type="match status" value="1"/>
</dbReference>
<proteinExistence type="predicted"/>
<accession>A0A7K3NNL8</accession>
<keyword evidence="1" id="KW-1133">Transmembrane helix</keyword>
<evidence type="ECO:0000313" key="3">
    <source>
        <dbReference type="Proteomes" id="UP000469724"/>
    </source>
</evidence>
<keyword evidence="2" id="KW-0121">Carboxypeptidase</keyword>
<feature type="transmembrane region" description="Helical" evidence="1">
    <location>
        <begin position="14"/>
        <end position="33"/>
    </location>
</feature>
<keyword evidence="2" id="KW-0645">Protease</keyword>
<dbReference type="EMBL" id="JAAGRQ010000062">
    <property type="protein sequence ID" value="NDY57786.1"/>
    <property type="molecule type" value="Genomic_DNA"/>
</dbReference>
<dbReference type="Proteomes" id="UP000469724">
    <property type="component" value="Unassembled WGS sequence"/>
</dbReference>
<evidence type="ECO:0000256" key="1">
    <source>
        <dbReference type="SAM" id="Phobius"/>
    </source>
</evidence>
<gene>
    <name evidence="2" type="ORF">G3N56_13700</name>
</gene>
<keyword evidence="1" id="KW-0812">Transmembrane</keyword>
<evidence type="ECO:0000313" key="2">
    <source>
        <dbReference type="EMBL" id="NDY57786.1"/>
    </source>
</evidence>
<comment type="caution">
    <text evidence="2">The sequence shown here is derived from an EMBL/GenBank/DDBJ whole genome shotgun (WGS) entry which is preliminary data.</text>
</comment>
<dbReference type="SUPFAM" id="SSF49464">
    <property type="entry name" value="Carboxypeptidase regulatory domain-like"/>
    <property type="match status" value="1"/>
</dbReference>
<feature type="transmembrane region" description="Helical" evidence="1">
    <location>
        <begin position="45"/>
        <end position="66"/>
    </location>
</feature>
<name>A0A7K3NNL8_9BACT</name>
<sequence length="359" mass="40093">MPELHSVVPKITNLLSYAALVFVCFYYIAGAAFKKNNPLLAKKILPLMTTATIVLCLASIGSYVYLQSISTEKIIRGTVYDTNSNPLPNVTVSIPGITNTETNEHGIYVIAIIPKHGEDNVPAIFSKAGYDTINKRINIESRETTELKAQEIDHSKIVTIMSDISIYNVVNLFGIGIKFKLANSYSTKQRIQIYGITISKEEKQHGLAPSASFIDTPYRKFDTPITTLDLNPNEEVNLGLRFDAQISPSKELIDARISCLRHISNQNQTSSDIVSKELVDFLALILWREIFWTPGNYKIIIPYSLNEKYYSVTKSFSITNNQAQTFTNAANYYKSCFGIDLTPVTTYGDAAIMQVVTIE</sequence>
<protein>
    <submittedName>
        <fullName evidence="2">Carboxypeptidase-like regulatory domain-containing protein</fullName>
    </submittedName>
</protein>
<dbReference type="GO" id="GO:0004180">
    <property type="term" value="F:carboxypeptidase activity"/>
    <property type="evidence" value="ECO:0007669"/>
    <property type="project" value="UniProtKB-KW"/>
</dbReference>